<reference evidence="2" key="1">
    <citation type="submission" date="2022-02" db="EMBL/GenBank/DDBJ databases">
        <authorList>
            <person name="Henning P.M."/>
            <person name="McCubbin A.G."/>
            <person name="Shore J.S."/>
        </authorList>
    </citation>
    <scope>NUCLEOTIDE SEQUENCE</scope>
    <source>
        <strain evidence="2">F60SS</strain>
        <tissue evidence="2">Leaves</tissue>
    </source>
</reference>
<accession>A0A9Q0G106</accession>
<keyword evidence="1" id="KW-0812">Transmembrane</keyword>
<keyword evidence="3" id="KW-1185">Reference proteome</keyword>
<evidence type="ECO:0000313" key="2">
    <source>
        <dbReference type="EMBL" id="KAJ4840369.1"/>
    </source>
</evidence>
<keyword evidence="1" id="KW-0472">Membrane</keyword>
<evidence type="ECO:0000313" key="3">
    <source>
        <dbReference type="Proteomes" id="UP001141552"/>
    </source>
</evidence>
<keyword evidence="1" id="KW-1133">Transmembrane helix</keyword>
<comment type="caution">
    <text evidence="2">The sequence shown here is derived from an EMBL/GenBank/DDBJ whole genome shotgun (WGS) entry which is preliminary data.</text>
</comment>
<feature type="transmembrane region" description="Helical" evidence="1">
    <location>
        <begin position="86"/>
        <end position="105"/>
    </location>
</feature>
<dbReference type="Proteomes" id="UP001141552">
    <property type="component" value="Unassembled WGS sequence"/>
</dbReference>
<gene>
    <name evidence="2" type="ORF">Tsubulata_021381</name>
</gene>
<reference evidence="2" key="2">
    <citation type="journal article" date="2023" name="Plants (Basel)">
        <title>Annotation of the Turnera subulata (Passifloraceae) Draft Genome Reveals the S-Locus Evolved after the Divergence of Turneroideae from Passifloroideae in a Stepwise Manner.</title>
        <authorList>
            <person name="Henning P.M."/>
            <person name="Roalson E.H."/>
            <person name="Mir W."/>
            <person name="McCubbin A.G."/>
            <person name="Shore J.S."/>
        </authorList>
    </citation>
    <scope>NUCLEOTIDE SEQUENCE</scope>
    <source>
        <strain evidence="2">F60SS</strain>
    </source>
</reference>
<organism evidence="2 3">
    <name type="scientific">Turnera subulata</name>
    <dbReference type="NCBI Taxonomy" id="218843"/>
    <lineage>
        <taxon>Eukaryota</taxon>
        <taxon>Viridiplantae</taxon>
        <taxon>Streptophyta</taxon>
        <taxon>Embryophyta</taxon>
        <taxon>Tracheophyta</taxon>
        <taxon>Spermatophyta</taxon>
        <taxon>Magnoliopsida</taxon>
        <taxon>eudicotyledons</taxon>
        <taxon>Gunneridae</taxon>
        <taxon>Pentapetalae</taxon>
        <taxon>rosids</taxon>
        <taxon>fabids</taxon>
        <taxon>Malpighiales</taxon>
        <taxon>Passifloraceae</taxon>
        <taxon>Turnera</taxon>
    </lineage>
</organism>
<proteinExistence type="predicted"/>
<dbReference type="EMBL" id="JAKUCV010003055">
    <property type="protein sequence ID" value="KAJ4840369.1"/>
    <property type="molecule type" value="Genomic_DNA"/>
</dbReference>
<sequence>MAIRVVGKCTNEDGLRGRRMLSKAHLGGPFRKIGRLPRLQTWLAKAVSVYFSPPLPASFTITTAQYSENRKKFRSDQKPHFFSRGPWLAVGAILASAEAAAYHFLGRKKEEERGKAVSELTAEVRELKALQIESNTRSDQKFDELIRHFKARTDEKNSA</sequence>
<evidence type="ECO:0000256" key="1">
    <source>
        <dbReference type="SAM" id="Phobius"/>
    </source>
</evidence>
<feature type="transmembrane region" description="Helical" evidence="1">
    <location>
        <begin position="42"/>
        <end position="66"/>
    </location>
</feature>
<dbReference type="AlphaFoldDB" id="A0A9Q0G106"/>
<name>A0A9Q0G106_9ROSI</name>
<protein>
    <submittedName>
        <fullName evidence="2">Uncharacterized protein</fullName>
    </submittedName>
</protein>